<dbReference type="SUPFAM" id="SSF54631">
    <property type="entry name" value="CBS-domain pair"/>
    <property type="match status" value="2"/>
</dbReference>
<feature type="domain" description="CBS" evidence="5">
    <location>
        <begin position="48"/>
        <end position="107"/>
    </location>
</feature>
<evidence type="ECO:0000313" key="7">
    <source>
        <dbReference type="Proteomes" id="UP001515480"/>
    </source>
</evidence>
<evidence type="ECO:0000259" key="5">
    <source>
        <dbReference type="PROSITE" id="PS51371"/>
    </source>
</evidence>
<protein>
    <recommendedName>
        <fullName evidence="5">CBS domain-containing protein</fullName>
    </recommendedName>
</protein>
<proteinExistence type="inferred from homology"/>
<evidence type="ECO:0000256" key="3">
    <source>
        <dbReference type="ARBA" id="ARBA00023122"/>
    </source>
</evidence>
<comment type="caution">
    <text evidence="6">The sequence shown here is derived from an EMBL/GenBank/DDBJ whole genome shotgun (WGS) entry which is preliminary data.</text>
</comment>
<evidence type="ECO:0000256" key="1">
    <source>
        <dbReference type="ARBA" id="ARBA00006750"/>
    </source>
</evidence>
<dbReference type="InterPro" id="IPR046342">
    <property type="entry name" value="CBS_dom_sf"/>
</dbReference>
<keyword evidence="3 4" id="KW-0129">CBS domain</keyword>
<dbReference type="PANTHER" id="PTHR13780">
    <property type="entry name" value="AMP-ACTIVATED PROTEIN KINASE, GAMMA REGULATORY SUBUNIT"/>
    <property type="match status" value="1"/>
</dbReference>
<feature type="domain" description="CBS" evidence="5">
    <location>
        <begin position="223"/>
        <end position="284"/>
    </location>
</feature>
<dbReference type="EMBL" id="JBGBPQ010000031">
    <property type="protein sequence ID" value="KAL1495754.1"/>
    <property type="molecule type" value="Genomic_DNA"/>
</dbReference>
<dbReference type="PROSITE" id="PS51371">
    <property type="entry name" value="CBS"/>
    <property type="match status" value="2"/>
</dbReference>
<dbReference type="Gene3D" id="3.10.580.10">
    <property type="entry name" value="CBS-domain"/>
    <property type="match status" value="2"/>
</dbReference>
<evidence type="ECO:0000256" key="4">
    <source>
        <dbReference type="PROSITE-ProRule" id="PRU00703"/>
    </source>
</evidence>
<dbReference type="InterPro" id="IPR000644">
    <property type="entry name" value="CBS_dom"/>
</dbReference>
<keyword evidence="2" id="KW-0677">Repeat</keyword>
<dbReference type="Pfam" id="PF00571">
    <property type="entry name" value="CBS"/>
    <property type="match status" value="2"/>
</dbReference>
<reference evidence="6 7" key="1">
    <citation type="journal article" date="2024" name="Science">
        <title>Giant polyketide synthase enzymes in the biosynthesis of giant marine polyether toxins.</title>
        <authorList>
            <person name="Fallon T.R."/>
            <person name="Shende V.V."/>
            <person name="Wierzbicki I.H."/>
            <person name="Pendleton A.L."/>
            <person name="Watervoot N.F."/>
            <person name="Auber R.P."/>
            <person name="Gonzalez D.J."/>
            <person name="Wisecaver J.H."/>
            <person name="Moore B.S."/>
        </authorList>
    </citation>
    <scope>NUCLEOTIDE SEQUENCE [LARGE SCALE GENOMIC DNA]</scope>
    <source>
        <strain evidence="6 7">12B1</strain>
    </source>
</reference>
<evidence type="ECO:0000313" key="6">
    <source>
        <dbReference type="EMBL" id="KAL1495754.1"/>
    </source>
</evidence>
<dbReference type="SMART" id="SM00116">
    <property type="entry name" value="CBS"/>
    <property type="match status" value="2"/>
</dbReference>
<dbReference type="InterPro" id="IPR050511">
    <property type="entry name" value="AMPK_gamma/SDS23_families"/>
</dbReference>
<name>A0AB34IDX3_PRYPA</name>
<dbReference type="PANTHER" id="PTHR13780:SF35">
    <property type="entry name" value="LD22662P"/>
    <property type="match status" value="1"/>
</dbReference>
<dbReference type="Proteomes" id="UP001515480">
    <property type="component" value="Unassembled WGS sequence"/>
</dbReference>
<comment type="similarity">
    <text evidence="1">Belongs to the 5'-AMP-activated protein kinase gamma subunit family.</text>
</comment>
<accession>A0AB34IDX3</accession>
<keyword evidence="7" id="KW-1185">Reference proteome</keyword>
<organism evidence="6 7">
    <name type="scientific">Prymnesium parvum</name>
    <name type="common">Toxic golden alga</name>
    <dbReference type="NCBI Taxonomy" id="97485"/>
    <lineage>
        <taxon>Eukaryota</taxon>
        <taxon>Haptista</taxon>
        <taxon>Haptophyta</taxon>
        <taxon>Prymnesiophyceae</taxon>
        <taxon>Prymnesiales</taxon>
        <taxon>Prymnesiaceae</taxon>
        <taxon>Prymnesium</taxon>
    </lineage>
</organism>
<dbReference type="AlphaFoldDB" id="A0AB34IDX3"/>
<evidence type="ECO:0000256" key="2">
    <source>
        <dbReference type="ARBA" id="ARBA00022737"/>
    </source>
</evidence>
<sequence>MGRVAWNRSRGVVVGSPRATQAWRGGGRAEPMSALELLKGHELFELLPTHGKVVTLDADLPMKHALDALTSHAASCLPVWDSFHQRFVDVFTCSDLVDVVLFTHRALAAANASSAMSDAQPCSLPGRGDAQQAIERCHLRDLHGLSRSKHSGFMMASVDDSMYHGCVMLKQHGLECLPLGDTSGSTALLHVLLPEQVLAFIASSATFRDDASKLFASPLTQTALPHCSAPTSVPLGTSLADSLALLSELRLNALPIVDQNGVLQDILSARDVRHLASTSQTDDLTTRVEDCLRTLPPLPPRLHTCSPNDSLGSSILMLASVEVAQLVCVDEHGAVVAVLTPIEILTCLLAQPSPTN</sequence>
<gene>
    <name evidence="6" type="ORF">AB1Y20_016616</name>
</gene>